<dbReference type="STRING" id="1116391.PM3016_2511"/>
<keyword evidence="2" id="KW-0326">Glycosidase</keyword>
<organism evidence="4 5">
    <name type="scientific">Paenibacillus mucilaginosus 3016</name>
    <dbReference type="NCBI Taxonomy" id="1116391"/>
    <lineage>
        <taxon>Bacteria</taxon>
        <taxon>Bacillati</taxon>
        <taxon>Bacillota</taxon>
        <taxon>Bacilli</taxon>
        <taxon>Bacillales</taxon>
        <taxon>Paenibacillaceae</taxon>
        <taxon>Paenibacillus</taxon>
    </lineage>
</organism>
<keyword evidence="2" id="KW-0378">Hydrolase</keyword>
<protein>
    <submittedName>
        <fullName evidence="4">Alpha-amylase</fullName>
    </submittedName>
</protein>
<dbReference type="HOGENOM" id="CLU_1561394_0_0_9"/>
<dbReference type="AlphaFoldDB" id="H6NAF1"/>
<dbReference type="SUPFAM" id="SSF51445">
    <property type="entry name" value="(Trans)glycosidases"/>
    <property type="match status" value="1"/>
</dbReference>
<evidence type="ECO:0000313" key="4">
    <source>
        <dbReference type="EMBL" id="AFC29397.1"/>
    </source>
</evidence>
<name>H6NAF1_9BACL</name>
<dbReference type="GO" id="GO:0004556">
    <property type="term" value="F:alpha-amylase activity"/>
    <property type="evidence" value="ECO:0007669"/>
    <property type="project" value="TreeGrafter"/>
</dbReference>
<dbReference type="InterPro" id="IPR006047">
    <property type="entry name" value="GH13_cat_dom"/>
</dbReference>
<dbReference type="PANTHER" id="PTHR10357">
    <property type="entry name" value="ALPHA-AMYLASE FAMILY MEMBER"/>
    <property type="match status" value="1"/>
</dbReference>
<comment type="similarity">
    <text evidence="1">Belongs to the glycosyl hydrolase 13 family.</text>
</comment>
<dbReference type="Gene3D" id="3.20.20.80">
    <property type="entry name" value="Glycosidases"/>
    <property type="match status" value="1"/>
</dbReference>
<reference evidence="4 5" key="1">
    <citation type="journal article" date="2012" name="J. Bacteriol.">
        <title>Complete Genome Sequence of Paenibacillus mucilaginosus 3016, a Bacterium Functional as Microbial Fertilizer.</title>
        <authorList>
            <person name="Ma M."/>
            <person name="Wang Z."/>
            <person name="Li L."/>
            <person name="Jiang X."/>
            <person name="Guan D."/>
            <person name="Cao F."/>
            <person name="Chen H."/>
            <person name="Wang X."/>
            <person name="Shen D."/>
            <person name="Du B."/>
            <person name="Li J."/>
        </authorList>
    </citation>
    <scope>NUCLEOTIDE SEQUENCE [LARGE SCALE GENOMIC DNA]</scope>
    <source>
        <strain evidence="4 5">3016</strain>
    </source>
</reference>
<dbReference type="KEGG" id="pmq:PM3016_2511"/>
<dbReference type="EMBL" id="CP003235">
    <property type="protein sequence ID" value="AFC29397.1"/>
    <property type="molecule type" value="Genomic_DNA"/>
</dbReference>
<dbReference type="Pfam" id="PF00128">
    <property type="entry name" value="Alpha-amylase"/>
    <property type="match status" value="1"/>
</dbReference>
<evidence type="ECO:0000259" key="3">
    <source>
        <dbReference type="SMART" id="SM00642"/>
    </source>
</evidence>
<dbReference type="InterPro" id="IPR017853">
    <property type="entry name" value="GH"/>
</dbReference>
<dbReference type="Proteomes" id="UP000007523">
    <property type="component" value="Chromosome"/>
</dbReference>
<dbReference type="InterPro" id="IPR045857">
    <property type="entry name" value="O16G_dom_2"/>
</dbReference>
<gene>
    <name evidence="4" type="ORF">PM3016_2511</name>
</gene>
<dbReference type="PANTHER" id="PTHR10357:SF179">
    <property type="entry name" value="NEUTRAL AND BASIC AMINO ACID TRANSPORT PROTEIN RBAT"/>
    <property type="match status" value="1"/>
</dbReference>
<accession>H6NAF1</accession>
<dbReference type="Gene3D" id="3.90.400.10">
    <property type="entry name" value="Oligo-1,6-glucosidase, Domain 2"/>
    <property type="match status" value="1"/>
</dbReference>
<evidence type="ECO:0000256" key="1">
    <source>
        <dbReference type="ARBA" id="ARBA00008061"/>
    </source>
</evidence>
<dbReference type="GO" id="GO:0009313">
    <property type="term" value="P:oligosaccharide catabolic process"/>
    <property type="evidence" value="ECO:0007669"/>
    <property type="project" value="TreeGrafter"/>
</dbReference>
<proteinExistence type="inferred from homology"/>
<evidence type="ECO:0000313" key="5">
    <source>
        <dbReference type="Proteomes" id="UP000007523"/>
    </source>
</evidence>
<evidence type="ECO:0000256" key="2">
    <source>
        <dbReference type="ARBA" id="ARBA00023295"/>
    </source>
</evidence>
<dbReference type="SMART" id="SM00642">
    <property type="entry name" value="Aamy"/>
    <property type="match status" value="1"/>
</dbReference>
<feature type="domain" description="Glycosyl hydrolase family 13 catalytic" evidence="3">
    <location>
        <begin position="1"/>
        <end position="170"/>
    </location>
</feature>
<keyword evidence="5" id="KW-1185">Reference proteome</keyword>
<sequence>MNSFYDSNGDGHGDLKGIAQKLDYLNDGRPHSGQDRGISGVWMMPINASPSYHKYDVTDYYQVDPEYGTLNDFRSLMKEADRKGVKFIMDLVINHSSSEHPWFKEASADPNSKYRDYYIWADGNTVVAETGSWGNDSGLRLGGGGVSVREGAKQREAVQERGPVRLFFVPI</sequence>